<feature type="domain" description="Apple" evidence="2">
    <location>
        <begin position="254"/>
        <end position="321"/>
    </location>
</feature>
<dbReference type="PROSITE" id="PS50948">
    <property type="entry name" value="PAN"/>
    <property type="match status" value="2"/>
</dbReference>
<evidence type="ECO:0000313" key="4">
    <source>
        <dbReference type="EMBL" id="KAK6757577.1"/>
    </source>
</evidence>
<dbReference type="SMART" id="SM00473">
    <property type="entry name" value="PAN_AP"/>
    <property type="match status" value="3"/>
</dbReference>
<proteinExistence type="predicted"/>
<organism evidence="4 5">
    <name type="scientific">Necator americanus</name>
    <name type="common">Human hookworm</name>
    <dbReference type="NCBI Taxonomy" id="51031"/>
    <lineage>
        <taxon>Eukaryota</taxon>
        <taxon>Metazoa</taxon>
        <taxon>Ecdysozoa</taxon>
        <taxon>Nematoda</taxon>
        <taxon>Chromadorea</taxon>
        <taxon>Rhabditida</taxon>
        <taxon>Rhabditina</taxon>
        <taxon>Rhabditomorpha</taxon>
        <taxon>Strongyloidea</taxon>
        <taxon>Ancylostomatidae</taxon>
        <taxon>Bunostominae</taxon>
        <taxon>Necator</taxon>
    </lineage>
</organism>
<gene>
    <name evidence="4" type="primary">Necator_chrV.g20203</name>
    <name evidence="4" type="ORF">RB195_015411</name>
</gene>
<evidence type="ECO:0008006" key="6">
    <source>
        <dbReference type="Google" id="ProtNLM"/>
    </source>
</evidence>
<accession>A0ABR1E4G3</accession>
<evidence type="ECO:0000313" key="5">
    <source>
        <dbReference type="Proteomes" id="UP001303046"/>
    </source>
</evidence>
<evidence type="ECO:0000256" key="1">
    <source>
        <dbReference type="SAM" id="MobiDB-lite"/>
    </source>
</evidence>
<protein>
    <recommendedName>
        <fullName evidence="6">PAN domain protein</fullName>
    </recommendedName>
</protein>
<feature type="domain" description="ZP" evidence="3">
    <location>
        <begin position="377"/>
        <end position="619"/>
    </location>
</feature>
<dbReference type="Proteomes" id="UP001303046">
    <property type="component" value="Unassembled WGS sequence"/>
</dbReference>
<sequence>MSKHLGADPGSVVRMYREKFMDYPANKIINAKNEYECLSNCVMEEEFLCQSANFFTENGDCLLNNATSLKASILDNEEKSSVYYMEVQNFKKKNRCSRSFHVIPWNQIVIRGEAKLVNVPKDYNQCIRLCGDCDYVVYNEFFSECFLVYYDQNGQKFNFITDEYQVFENLCKQPLDNCSAKNAMYISYYNKNSTLRSLCLQRCIADKSCKYAYLANSTCTLSPREKPLQKIIEKHCVGFEELSIGILFKESVGCPKRKVKNIAVEATELMDCMLLCLTHPTKSCEAITFYSEGRCLLLSGTTGPDSEAGIEADCRHFKLNAIRFEGTSKKKGDAKKKMRKSQNSSRAKAFNGNRKSQIKIRKEPFSDGGIELTVETICNYDSILFKVTSPVHIDGKIFPRNAHDNCSLTINGTTAVLKMPLHSENCSVTKTGLLYENVIVVKQNTLEEVPVITEYDQLYRISCDYTNHTSKIAATSILQIHDSNYARVLPFGRVQYDPVKMELRSKPGKEAKTVILGQDVDLKIADEDKIIVSNFTVSTCTANGSDRNENITLIEDGCPTRSAREYIVRGEIKKEGNGFLIPLRAFRFKNSDGVRIICRLDTCKQSCTQRSCSNVLRKRRYLSEDTLDLENSEEVEVSLVVSDSVPFEKSYCFTRAGLISLLSIGSITASEDGEKAETSGK</sequence>
<dbReference type="PROSITE" id="PS51034">
    <property type="entry name" value="ZP_2"/>
    <property type="match status" value="1"/>
</dbReference>
<name>A0ABR1E4G3_NECAM</name>
<evidence type="ECO:0000259" key="3">
    <source>
        <dbReference type="PROSITE" id="PS51034"/>
    </source>
</evidence>
<dbReference type="SUPFAM" id="SSF57414">
    <property type="entry name" value="Hairpin loop containing domain-like"/>
    <property type="match status" value="1"/>
</dbReference>
<dbReference type="CDD" id="cd01099">
    <property type="entry name" value="PAN_AP_HGF"/>
    <property type="match status" value="1"/>
</dbReference>
<feature type="region of interest" description="Disordered" evidence="1">
    <location>
        <begin position="328"/>
        <end position="348"/>
    </location>
</feature>
<dbReference type="PANTHER" id="PTHR47327">
    <property type="entry name" value="FI18240P1-RELATED"/>
    <property type="match status" value="1"/>
</dbReference>
<dbReference type="InterPro" id="IPR003609">
    <property type="entry name" value="Pan_app"/>
</dbReference>
<reference evidence="4 5" key="1">
    <citation type="submission" date="2023-08" db="EMBL/GenBank/DDBJ databases">
        <title>A Necator americanus chromosomal reference genome.</title>
        <authorList>
            <person name="Ilik V."/>
            <person name="Petrzelkova K.J."/>
            <person name="Pardy F."/>
            <person name="Fuh T."/>
            <person name="Niatou-Singa F.S."/>
            <person name="Gouil Q."/>
            <person name="Baker L."/>
            <person name="Ritchie M.E."/>
            <person name="Jex A.R."/>
            <person name="Gazzola D."/>
            <person name="Li H."/>
            <person name="Toshio Fujiwara R."/>
            <person name="Zhan B."/>
            <person name="Aroian R.V."/>
            <person name="Pafco B."/>
            <person name="Schwarz E.M."/>
        </authorList>
    </citation>
    <scope>NUCLEOTIDE SEQUENCE [LARGE SCALE GENOMIC DNA]</scope>
    <source>
        <strain evidence="4 5">Aroian</strain>
        <tissue evidence="4">Whole animal</tissue>
    </source>
</reference>
<evidence type="ECO:0000259" key="2">
    <source>
        <dbReference type="PROSITE" id="PS50948"/>
    </source>
</evidence>
<dbReference type="PANTHER" id="PTHR47327:SF1">
    <property type="entry name" value="RE15579P"/>
    <property type="match status" value="1"/>
</dbReference>
<keyword evidence="5" id="KW-1185">Reference proteome</keyword>
<dbReference type="Pfam" id="PF00024">
    <property type="entry name" value="PAN_1"/>
    <property type="match status" value="1"/>
</dbReference>
<dbReference type="InterPro" id="IPR052774">
    <property type="entry name" value="Celegans_DevNeuronal_Protein"/>
</dbReference>
<dbReference type="Gene3D" id="3.50.4.10">
    <property type="entry name" value="Hepatocyte Growth Factor"/>
    <property type="match status" value="1"/>
</dbReference>
<dbReference type="InterPro" id="IPR001507">
    <property type="entry name" value="ZP_dom"/>
</dbReference>
<dbReference type="EMBL" id="JAVFWL010000005">
    <property type="protein sequence ID" value="KAK6757577.1"/>
    <property type="molecule type" value="Genomic_DNA"/>
</dbReference>
<dbReference type="SMART" id="SM00241">
    <property type="entry name" value="ZP"/>
    <property type="match status" value="1"/>
</dbReference>
<feature type="domain" description="Apple" evidence="2">
    <location>
        <begin position="7"/>
        <end position="87"/>
    </location>
</feature>
<comment type="caution">
    <text evidence="4">The sequence shown here is derived from an EMBL/GenBank/DDBJ whole genome shotgun (WGS) entry which is preliminary data.</text>
</comment>